<evidence type="ECO:0000256" key="10">
    <source>
        <dbReference type="SAM" id="Coils"/>
    </source>
</evidence>
<feature type="compositionally biased region" description="Pro residues" evidence="11">
    <location>
        <begin position="130"/>
        <end position="140"/>
    </location>
</feature>
<keyword evidence="10" id="KW-0175">Coiled coil</keyword>
<evidence type="ECO:0000313" key="12">
    <source>
        <dbReference type="EMBL" id="KAA8893506.1"/>
    </source>
</evidence>
<evidence type="ECO:0000256" key="2">
    <source>
        <dbReference type="ARBA" id="ARBA00004629"/>
    </source>
</evidence>
<protein>
    <recommendedName>
        <fullName evidence="14">Nnf1-domain-containing protein</fullName>
    </recommendedName>
</protein>
<evidence type="ECO:0000256" key="4">
    <source>
        <dbReference type="ARBA" id="ARBA00022618"/>
    </source>
</evidence>
<dbReference type="EMBL" id="VXIS01000433">
    <property type="protein sequence ID" value="KAA8893506.1"/>
    <property type="molecule type" value="Genomic_DNA"/>
</dbReference>
<proteinExistence type="predicted"/>
<keyword evidence="4" id="KW-0132">Cell division</keyword>
<dbReference type="FunCoup" id="A0A5J5EEW0">
    <property type="interactions" value="27"/>
</dbReference>
<dbReference type="InParanoid" id="A0A5J5EEW0"/>
<dbReference type="GO" id="GO:0007059">
    <property type="term" value="P:chromosome segregation"/>
    <property type="evidence" value="ECO:0007669"/>
    <property type="project" value="TreeGrafter"/>
</dbReference>
<keyword evidence="5" id="KW-0498">Mitosis</keyword>
<reference evidence="12 13" key="1">
    <citation type="submission" date="2019-09" db="EMBL/GenBank/DDBJ databases">
        <title>Draft genome of the ectomycorrhizal ascomycete Sphaerosporella brunnea.</title>
        <authorList>
            <consortium name="DOE Joint Genome Institute"/>
            <person name="Benucci G.M."/>
            <person name="Marozzi G."/>
            <person name="Antonielli L."/>
            <person name="Sanchez S."/>
            <person name="Marco P."/>
            <person name="Wang X."/>
            <person name="Falini L.B."/>
            <person name="Barry K."/>
            <person name="Haridas S."/>
            <person name="Lipzen A."/>
            <person name="Labutti K."/>
            <person name="Grigoriev I.V."/>
            <person name="Murat C."/>
            <person name="Martin F."/>
            <person name="Albertini E."/>
            <person name="Donnini D."/>
            <person name="Bonito G."/>
        </authorList>
    </citation>
    <scope>NUCLEOTIDE SEQUENCE [LARGE SCALE GENOMIC DNA]</scope>
    <source>
        <strain evidence="12 13">Sb_GMNB300</strain>
    </source>
</reference>
<evidence type="ECO:0000256" key="6">
    <source>
        <dbReference type="ARBA" id="ARBA00022838"/>
    </source>
</evidence>
<keyword evidence="8" id="KW-0131">Cell cycle</keyword>
<keyword evidence="6" id="KW-0995">Kinetochore</keyword>
<dbReference type="PANTHER" id="PTHR15459:SF3">
    <property type="entry name" value="POLYAMINE-MODULATED FACTOR 1"/>
    <property type="match status" value="1"/>
</dbReference>
<evidence type="ECO:0000256" key="11">
    <source>
        <dbReference type="SAM" id="MobiDB-lite"/>
    </source>
</evidence>
<gene>
    <name evidence="12" type="ORF">FN846DRAFT_1025677</name>
</gene>
<name>A0A5J5EEW0_9PEZI</name>
<comment type="subcellular location">
    <subcellularLocation>
        <location evidence="2">Chromosome</location>
        <location evidence="2">Centromere</location>
        <location evidence="2">Kinetochore</location>
    </subcellularLocation>
    <subcellularLocation>
        <location evidence="1">Nucleus</location>
    </subcellularLocation>
</comment>
<dbReference type="GO" id="GO:0000444">
    <property type="term" value="C:MIS12/MIND type complex"/>
    <property type="evidence" value="ECO:0007669"/>
    <property type="project" value="InterPro"/>
</dbReference>
<evidence type="ECO:0000313" key="13">
    <source>
        <dbReference type="Proteomes" id="UP000326924"/>
    </source>
</evidence>
<feature type="coiled-coil region" evidence="10">
    <location>
        <begin position="158"/>
        <end position="206"/>
    </location>
</feature>
<dbReference type="PANTHER" id="PTHR15459">
    <property type="entry name" value="POLYAMINE-MODULATED FACTOR 1"/>
    <property type="match status" value="1"/>
</dbReference>
<keyword evidence="13" id="KW-1185">Reference proteome</keyword>
<comment type="caution">
    <text evidence="12">The sequence shown here is derived from an EMBL/GenBank/DDBJ whole genome shotgun (WGS) entry which is preliminary data.</text>
</comment>
<evidence type="ECO:0000256" key="9">
    <source>
        <dbReference type="ARBA" id="ARBA00023328"/>
    </source>
</evidence>
<dbReference type="AlphaFoldDB" id="A0A5J5EEW0"/>
<evidence type="ECO:0000256" key="1">
    <source>
        <dbReference type="ARBA" id="ARBA00004123"/>
    </source>
</evidence>
<dbReference type="Proteomes" id="UP000326924">
    <property type="component" value="Unassembled WGS sequence"/>
</dbReference>
<dbReference type="GO" id="GO:0051301">
    <property type="term" value="P:cell division"/>
    <property type="evidence" value="ECO:0007669"/>
    <property type="project" value="UniProtKB-KW"/>
</dbReference>
<dbReference type="GO" id="GO:0005634">
    <property type="term" value="C:nucleus"/>
    <property type="evidence" value="ECO:0007669"/>
    <property type="project" value="UniProtKB-SubCell"/>
</dbReference>
<evidence type="ECO:0008006" key="14">
    <source>
        <dbReference type="Google" id="ProtNLM"/>
    </source>
</evidence>
<feature type="compositionally biased region" description="Pro residues" evidence="11">
    <location>
        <begin position="1"/>
        <end position="18"/>
    </location>
</feature>
<evidence type="ECO:0000256" key="5">
    <source>
        <dbReference type="ARBA" id="ARBA00022776"/>
    </source>
</evidence>
<keyword evidence="9" id="KW-0137">Centromere</keyword>
<dbReference type="OrthoDB" id="18453at2759"/>
<feature type="region of interest" description="Disordered" evidence="11">
    <location>
        <begin position="1"/>
        <end position="39"/>
    </location>
</feature>
<accession>A0A5J5EEW0</accession>
<keyword evidence="3" id="KW-0158">Chromosome</keyword>
<feature type="region of interest" description="Disordered" evidence="11">
    <location>
        <begin position="122"/>
        <end position="142"/>
    </location>
</feature>
<organism evidence="12 13">
    <name type="scientific">Sphaerosporella brunnea</name>
    <dbReference type="NCBI Taxonomy" id="1250544"/>
    <lineage>
        <taxon>Eukaryota</taxon>
        <taxon>Fungi</taxon>
        <taxon>Dikarya</taxon>
        <taxon>Ascomycota</taxon>
        <taxon>Pezizomycotina</taxon>
        <taxon>Pezizomycetes</taxon>
        <taxon>Pezizales</taxon>
        <taxon>Pyronemataceae</taxon>
        <taxon>Sphaerosporella</taxon>
    </lineage>
</organism>
<dbReference type="Pfam" id="PF03980">
    <property type="entry name" value="Nnf1"/>
    <property type="match status" value="1"/>
</dbReference>
<evidence type="ECO:0000256" key="8">
    <source>
        <dbReference type="ARBA" id="ARBA00023306"/>
    </source>
</evidence>
<keyword evidence="7" id="KW-0539">Nucleus</keyword>
<sequence length="218" mass="24838">MTTQPPPHSEAVPPPQPAPEALEPIAEEQPDQQGPDGRRVKQLRMAFMRALDKSLSQCSYDNFAKCFPRIQRENDELLKQAHERMAKYMKQRPMEEFEMILENRSAVSSLNALDRLLDDAETRRKAVPPDTAPPPTPSILPPRDIAEAHVVPLLRMAREREQARLDETIAESEVLKREVEDQRTMLKELLKKLREAKETFAIAGEEVARVSRGVEGEI</sequence>
<dbReference type="InterPro" id="IPR007128">
    <property type="entry name" value="PMF1/Nnf1"/>
</dbReference>
<evidence type="ECO:0000256" key="3">
    <source>
        <dbReference type="ARBA" id="ARBA00022454"/>
    </source>
</evidence>
<evidence type="ECO:0000256" key="7">
    <source>
        <dbReference type="ARBA" id="ARBA00023242"/>
    </source>
</evidence>